<dbReference type="InterPro" id="IPR011701">
    <property type="entry name" value="MFS"/>
</dbReference>
<dbReference type="PANTHER" id="PTHR23513">
    <property type="entry name" value="INTEGRAL MEMBRANE EFFLUX PROTEIN-RELATED"/>
    <property type="match status" value="1"/>
</dbReference>
<feature type="transmembrane region" description="Helical" evidence="6">
    <location>
        <begin position="100"/>
        <end position="120"/>
    </location>
</feature>
<proteinExistence type="predicted"/>
<dbReference type="SUPFAM" id="SSF103473">
    <property type="entry name" value="MFS general substrate transporter"/>
    <property type="match status" value="1"/>
</dbReference>
<feature type="transmembrane region" description="Helical" evidence="6">
    <location>
        <begin position="289"/>
        <end position="310"/>
    </location>
</feature>
<dbReference type="Gene3D" id="1.20.1250.20">
    <property type="entry name" value="MFS general substrate transporter like domains"/>
    <property type="match status" value="1"/>
</dbReference>
<evidence type="ECO:0000256" key="6">
    <source>
        <dbReference type="SAM" id="Phobius"/>
    </source>
</evidence>
<keyword evidence="3 6" id="KW-0812">Transmembrane</keyword>
<evidence type="ECO:0000313" key="8">
    <source>
        <dbReference type="Proteomes" id="UP001596138"/>
    </source>
</evidence>
<comment type="subcellular location">
    <subcellularLocation>
        <location evidence="1">Cell membrane</location>
        <topology evidence="1">Multi-pass membrane protein</topology>
    </subcellularLocation>
</comment>
<dbReference type="RefSeq" id="WP_386768657.1">
    <property type="nucleotide sequence ID" value="NZ_JBHSTI010000024.1"/>
</dbReference>
<accession>A0ABW1T5M9</accession>
<feature type="transmembrane region" description="Helical" evidence="6">
    <location>
        <begin position="126"/>
        <end position="146"/>
    </location>
</feature>
<dbReference type="Pfam" id="PF07690">
    <property type="entry name" value="MFS_1"/>
    <property type="match status" value="1"/>
</dbReference>
<evidence type="ECO:0000256" key="5">
    <source>
        <dbReference type="ARBA" id="ARBA00023136"/>
    </source>
</evidence>
<evidence type="ECO:0000256" key="1">
    <source>
        <dbReference type="ARBA" id="ARBA00004651"/>
    </source>
</evidence>
<evidence type="ECO:0000256" key="2">
    <source>
        <dbReference type="ARBA" id="ARBA00022475"/>
    </source>
</evidence>
<keyword evidence="5 6" id="KW-0472">Membrane</keyword>
<name>A0ABW1T5M9_9ACTN</name>
<protein>
    <submittedName>
        <fullName evidence="7">MFS transporter</fullName>
    </submittedName>
</protein>
<keyword evidence="8" id="KW-1185">Reference proteome</keyword>
<feature type="transmembrane region" description="Helical" evidence="6">
    <location>
        <begin position="196"/>
        <end position="213"/>
    </location>
</feature>
<feature type="non-terminal residue" evidence="7">
    <location>
        <position position="314"/>
    </location>
</feature>
<evidence type="ECO:0000313" key="7">
    <source>
        <dbReference type="EMBL" id="MFC6239395.1"/>
    </source>
</evidence>
<sequence length="314" mass="32152">MTDAGADAEPGGSASGRPGGVGLKAVLGVRGFRLLLGTRLSGQLGDGLVQASLATFVLFSPERQPTAAKVALAFAILLLPYSLIGPFVGVFLDRWRRRSVLVYANLVRSVLIVGLAAVVASGRDDFVLAVSVLVALGVNRFILAALSAGLPHVVQDRYLVTGNAIAPTAGTIASVTGGLLGVGIRDLAGGGDRGSVIVLACAIVAYLVGSTVASRLRPDQLGPDDDTQADTFRGVARGMVEGVRHLNERRPAARAIGFVMVHRVVFGIAVALTVLQSRGTLYPDDSEKAILALTLATGAAGAGAFVGAVVTPRL</sequence>
<keyword evidence="4 6" id="KW-1133">Transmembrane helix</keyword>
<gene>
    <name evidence="7" type="ORF">ACFQGU_16085</name>
</gene>
<dbReference type="InterPro" id="IPR036259">
    <property type="entry name" value="MFS_trans_sf"/>
</dbReference>
<evidence type="ECO:0000256" key="3">
    <source>
        <dbReference type="ARBA" id="ARBA00022692"/>
    </source>
</evidence>
<feature type="transmembrane region" description="Helical" evidence="6">
    <location>
        <begin position="255"/>
        <end position="277"/>
    </location>
</feature>
<dbReference type="Proteomes" id="UP001596138">
    <property type="component" value="Unassembled WGS sequence"/>
</dbReference>
<reference evidence="8" key="1">
    <citation type="journal article" date="2019" name="Int. J. Syst. Evol. Microbiol.">
        <title>The Global Catalogue of Microorganisms (GCM) 10K type strain sequencing project: providing services to taxonomists for standard genome sequencing and annotation.</title>
        <authorList>
            <consortium name="The Broad Institute Genomics Platform"/>
            <consortium name="The Broad Institute Genome Sequencing Center for Infectious Disease"/>
            <person name="Wu L."/>
            <person name="Ma J."/>
        </authorList>
    </citation>
    <scope>NUCLEOTIDE SEQUENCE [LARGE SCALE GENOMIC DNA]</scope>
    <source>
        <strain evidence="8">CGMCC 4.7317</strain>
    </source>
</reference>
<feature type="transmembrane region" description="Helical" evidence="6">
    <location>
        <begin position="70"/>
        <end position="93"/>
    </location>
</feature>
<keyword evidence="2" id="KW-1003">Cell membrane</keyword>
<evidence type="ECO:0000256" key="4">
    <source>
        <dbReference type="ARBA" id="ARBA00022989"/>
    </source>
</evidence>
<dbReference type="PANTHER" id="PTHR23513:SF17">
    <property type="entry name" value="MEMBRANE PROTEIN"/>
    <property type="match status" value="1"/>
</dbReference>
<organism evidence="7 8">
    <name type="scientific">Longivirga aurantiaca</name>
    <dbReference type="NCBI Taxonomy" id="1837743"/>
    <lineage>
        <taxon>Bacteria</taxon>
        <taxon>Bacillati</taxon>
        <taxon>Actinomycetota</taxon>
        <taxon>Actinomycetes</taxon>
        <taxon>Sporichthyales</taxon>
        <taxon>Sporichthyaceae</taxon>
        <taxon>Longivirga</taxon>
    </lineage>
</organism>
<dbReference type="EMBL" id="JBHSTI010000024">
    <property type="protein sequence ID" value="MFC6239395.1"/>
    <property type="molecule type" value="Genomic_DNA"/>
</dbReference>
<comment type="caution">
    <text evidence="7">The sequence shown here is derived from an EMBL/GenBank/DDBJ whole genome shotgun (WGS) entry which is preliminary data.</text>
</comment>
<feature type="transmembrane region" description="Helical" evidence="6">
    <location>
        <begin position="158"/>
        <end position="184"/>
    </location>
</feature>